<name>A0A6A5Q9U6_AMPQU</name>
<evidence type="ECO:0000313" key="1">
    <source>
        <dbReference type="EMBL" id="KAF1911578.1"/>
    </source>
</evidence>
<dbReference type="EMBL" id="ML979143">
    <property type="protein sequence ID" value="KAF1911578.1"/>
    <property type="molecule type" value="Genomic_DNA"/>
</dbReference>
<evidence type="ECO:0000313" key="2">
    <source>
        <dbReference type="Proteomes" id="UP000800096"/>
    </source>
</evidence>
<accession>A0A6A5Q9U6</accession>
<keyword evidence="2" id="KW-1185">Reference proteome</keyword>
<dbReference type="OrthoDB" id="437005at2759"/>
<organism evidence="1 2">
    <name type="scientific">Ampelomyces quisqualis</name>
    <name type="common">Powdery mildew agent</name>
    <dbReference type="NCBI Taxonomy" id="50730"/>
    <lineage>
        <taxon>Eukaryota</taxon>
        <taxon>Fungi</taxon>
        <taxon>Dikarya</taxon>
        <taxon>Ascomycota</taxon>
        <taxon>Pezizomycotina</taxon>
        <taxon>Dothideomycetes</taxon>
        <taxon>Pleosporomycetidae</taxon>
        <taxon>Pleosporales</taxon>
        <taxon>Pleosporineae</taxon>
        <taxon>Phaeosphaeriaceae</taxon>
        <taxon>Ampelomyces</taxon>
    </lineage>
</organism>
<reference evidence="1" key="1">
    <citation type="journal article" date="2020" name="Stud. Mycol.">
        <title>101 Dothideomycetes genomes: a test case for predicting lifestyles and emergence of pathogens.</title>
        <authorList>
            <person name="Haridas S."/>
            <person name="Albert R."/>
            <person name="Binder M."/>
            <person name="Bloem J."/>
            <person name="Labutti K."/>
            <person name="Salamov A."/>
            <person name="Andreopoulos B."/>
            <person name="Baker S."/>
            <person name="Barry K."/>
            <person name="Bills G."/>
            <person name="Bluhm B."/>
            <person name="Cannon C."/>
            <person name="Castanera R."/>
            <person name="Culley D."/>
            <person name="Daum C."/>
            <person name="Ezra D."/>
            <person name="Gonzalez J."/>
            <person name="Henrissat B."/>
            <person name="Kuo A."/>
            <person name="Liang C."/>
            <person name="Lipzen A."/>
            <person name="Lutzoni F."/>
            <person name="Magnuson J."/>
            <person name="Mondo S."/>
            <person name="Nolan M."/>
            <person name="Ohm R."/>
            <person name="Pangilinan J."/>
            <person name="Park H.-J."/>
            <person name="Ramirez L."/>
            <person name="Alfaro M."/>
            <person name="Sun H."/>
            <person name="Tritt A."/>
            <person name="Yoshinaga Y."/>
            <person name="Zwiers L.-H."/>
            <person name="Turgeon B."/>
            <person name="Goodwin S."/>
            <person name="Spatafora J."/>
            <person name="Crous P."/>
            <person name="Grigoriev I."/>
        </authorList>
    </citation>
    <scope>NUCLEOTIDE SEQUENCE</scope>
    <source>
        <strain evidence="1">HMLAC05119</strain>
    </source>
</reference>
<dbReference type="Proteomes" id="UP000800096">
    <property type="component" value="Unassembled WGS sequence"/>
</dbReference>
<sequence length="51" mass="6025">TTTLSSCEAEFIALKEAIKEQLYLIEIYKQLNIDKFLQKEETTKFYLFSNS</sequence>
<gene>
    <name evidence="1" type="ORF">BDU57DRAFT_461165</name>
</gene>
<protein>
    <submittedName>
        <fullName evidence="1">Uncharacterized protein</fullName>
    </submittedName>
</protein>
<dbReference type="AlphaFoldDB" id="A0A6A5Q9U6"/>
<proteinExistence type="predicted"/>
<feature type="non-terminal residue" evidence="1">
    <location>
        <position position="1"/>
    </location>
</feature>